<sequence length="231" mass="26435">MTLHEMPRTAAKAIARLSETSKDPTILFHTAIVLSLLCLLSLIQVYSCLGLIALFWRPRLRYSWILGLYFIFSPECAGRDVSKDEMCTSYYDNNDGHTFLQLAVIAFRGILYDHTCQLAWGFLIFNYRQALPMDRDIIKHSAADQLAAIFLAGLPLLVPFWIYAKYTCISTFGLILWTQILPVYVHTMTAHVLARALGSLHLADSTMWENSLWGLKEWVIIIARECYEYVS</sequence>
<reference evidence="2 3" key="1">
    <citation type="submission" date="2024-01" db="EMBL/GenBank/DDBJ databases">
        <title>Complete genome of Cladobotryum mycophilum ATHUM6906.</title>
        <authorList>
            <person name="Christinaki A.C."/>
            <person name="Myridakis A.I."/>
            <person name="Kouvelis V.N."/>
        </authorList>
    </citation>
    <scope>NUCLEOTIDE SEQUENCE [LARGE SCALE GENOMIC DNA]</scope>
    <source>
        <strain evidence="2 3">ATHUM6906</strain>
    </source>
</reference>
<name>A0ABR0SFB4_9HYPO</name>
<keyword evidence="1" id="KW-1133">Transmembrane helix</keyword>
<dbReference type="EMBL" id="JAVFKD010000014">
    <property type="protein sequence ID" value="KAK5990381.1"/>
    <property type="molecule type" value="Genomic_DNA"/>
</dbReference>
<accession>A0ABR0SFB4</accession>
<feature type="transmembrane region" description="Helical" evidence="1">
    <location>
        <begin position="146"/>
        <end position="164"/>
    </location>
</feature>
<keyword evidence="1" id="KW-0812">Transmembrane</keyword>
<keyword evidence="3" id="KW-1185">Reference proteome</keyword>
<gene>
    <name evidence="2" type="ORF">PT974_08649</name>
</gene>
<dbReference type="Proteomes" id="UP001338125">
    <property type="component" value="Unassembled WGS sequence"/>
</dbReference>
<organism evidence="2 3">
    <name type="scientific">Cladobotryum mycophilum</name>
    <dbReference type="NCBI Taxonomy" id="491253"/>
    <lineage>
        <taxon>Eukaryota</taxon>
        <taxon>Fungi</taxon>
        <taxon>Dikarya</taxon>
        <taxon>Ascomycota</taxon>
        <taxon>Pezizomycotina</taxon>
        <taxon>Sordariomycetes</taxon>
        <taxon>Hypocreomycetidae</taxon>
        <taxon>Hypocreales</taxon>
        <taxon>Hypocreaceae</taxon>
        <taxon>Cladobotryum</taxon>
    </lineage>
</organism>
<evidence type="ECO:0000313" key="2">
    <source>
        <dbReference type="EMBL" id="KAK5990381.1"/>
    </source>
</evidence>
<keyword evidence="1" id="KW-0472">Membrane</keyword>
<feature type="transmembrane region" description="Helical" evidence="1">
    <location>
        <begin position="26"/>
        <end position="56"/>
    </location>
</feature>
<proteinExistence type="predicted"/>
<protein>
    <submittedName>
        <fullName evidence="2">Uncharacterized protein</fullName>
    </submittedName>
</protein>
<feature type="transmembrane region" description="Helical" evidence="1">
    <location>
        <begin position="99"/>
        <end position="125"/>
    </location>
</feature>
<evidence type="ECO:0000256" key="1">
    <source>
        <dbReference type="SAM" id="Phobius"/>
    </source>
</evidence>
<comment type="caution">
    <text evidence="2">The sequence shown here is derived from an EMBL/GenBank/DDBJ whole genome shotgun (WGS) entry which is preliminary data.</text>
</comment>
<evidence type="ECO:0000313" key="3">
    <source>
        <dbReference type="Proteomes" id="UP001338125"/>
    </source>
</evidence>